<sequence length="629" mass="70859">METDKDLVNRWILPKPINEDDITNINLNHTLQAVLIRRGIDLNNEFDEYITPSDLPNPEEHFDELSKATQRIIKACLKKEKIAICGDYDADGITSTVLLVELLSILGAIVKPFIPSRQDEGYGLNENMINNINNQGIKLVITVDNGISAFSAIKKSVDLGIDLIITDHHKIPDKKLNIFSLIHPEKTPINSPYKYLAGVGIAYLLAKNICEKIDYDINISTANIFFCIGTIADMAPLKGANRKWLKECLPKINSTTNKGIKSIMKKLSIHNVDITSDDIGFKIAPLINAVGRIGDPNLIIDLFTNKSNDSVVKLTNDCFNMNRERKRLTSLVEQEALEIAISEYRSDRKFLVLTKREWHPGIIGIVAARIAEKFNLPTALLAQANDGNFRGSIRSNNKLMVNQALAECDDLLIAHGGHSAAAGFSIKNENIDKLREKLNQIANREFKDINLYKSITPDAFISFDQINYNFYRQLTLIGPFGIMNPTPIFWSRKCKILDIYKLKGDHLKMTLNDGSSTIEAIKWNGSIELKKQDLIDIAFYIEINRWKKLNTLQLNILDIKHHKEIVSLQLHNRMYKCQLMDTKNILITNSKGQSFSSDLSISSENLNVDQKVFAKKILTFAKIALGKAA</sequence>
<feature type="domain" description="DDH" evidence="6">
    <location>
        <begin position="81"/>
        <end position="212"/>
    </location>
</feature>
<dbReference type="Gene3D" id="3.90.1640.30">
    <property type="match status" value="1"/>
</dbReference>
<dbReference type="InterPro" id="IPR004610">
    <property type="entry name" value="RecJ"/>
</dbReference>
<evidence type="ECO:0000259" key="7">
    <source>
        <dbReference type="Pfam" id="PF02272"/>
    </source>
</evidence>
<evidence type="ECO:0000256" key="1">
    <source>
        <dbReference type="ARBA" id="ARBA00005915"/>
    </source>
</evidence>
<dbReference type="Gene3D" id="3.10.310.30">
    <property type="match status" value="1"/>
</dbReference>
<gene>
    <name evidence="9" type="ORF">EV03_2180</name>
</gene>
<dbReference type="InterPro" id="IPR051673">
    <property type="entry name" value="SSDNA_exonuclease_RecJ"/>
</dbReference>
<comment type="caution">
    <text evidence="9">The sequence shown here is derived from an EMBL/GenBank/DDBJ whole genome shotgun (WGS) entry which is preliminary data.</text>
</comment>
<protein>
    <recommendedName>
        <fullName evidence="2">Single-stranded-DNA-specific exonuclease RecJ</fullName>
    </recommendedName>
</protein>
<dbReference type="Pfam" id="PF02272">
    <property type="entry name" value="DHHA1"/>
    <property type="match status" value="1"/>
</dbReference>
<dbReference type="SUPFAM" id="SSF64182">
    <property type="entry name" value="DHH phosphoesterases"/>
    <property type="match status" value="1"/>
</dbReference>
<evidence type="ECO:0000256" key="3">
    <source>
        <dbReference type="ARBA" id="ARBA00022722"/>
    </source>
</evidence>
<dbReference type="InterPro" id="IPR001667">
    <property type="entry name" value="DDH_dom"/>
</dbReference>
<evidence type="ECO:0000313" key="9">
    <source>
        <dbReference type="EMBL" id="KGG19792.1"/>
    </source>
</evidence>
<accession>A0A0A2C2M3</accession>
<dbReference type="PANTHER" id="PTHR30255">
    <property type="entry name" value="SINGLE-STRANDED-DNA-SPECIFIC EXONUCLEASE RECJ"/>
    <property type="match status" value="1"/>
</dbReference>
<dbReference type="Proteomes" id="UP000030392">
    <property type="component" value="Unassembled WGS sequence"/>
</dbReference>
<dbReference type="InterPro" id="IPR038763">
    <property type="entry name" value="DHH_sf"/>
</dbReference>
<reference evidence="10" key="1">
    <citation type="journal article" date="2014" name="Sci. Data">
        <title>Genomes of diverse isolates of the marine cyanobacterium Prochlorococcus.</title>
        <authorList>
            <person name="Biller S."/>
            <person name="Berube P."/>
            <person name="Thompson J."/>
            <person name="Kelly L."/>
            <person name="Roggensack S."/>
            <person name="Awad L."/>
            <person name="Roache-Johnson K."/>
            <person name="Ding H."/>
            <person name="Giovannoni S.J."/>
            <person name="Moore L.R."/>
            <person name="Chisholm S.W."/>
        </authorList>
    </citation>
    <scope>NUCLEOTIDE SEQUENCE [LARGE SCALE GENOMIC DNA]</scope>
    <source>
        <strain evidence="10">PAC1</strain>
    </source>
</reference>
<dbReference type="RefSeq" id="WP_036907664.1">
    <property type="nucleotide sequence ID" value="NZ_CP138967.1"/>
</dbReference>
<dbReference type="GO" id="GO:0008409">
    <property type="term" value="F:5'-3' exonuclease activity"/>
    <property type="evidence" value="ECO:0007669"/>
    <property type="project" value="InterPro"/>
</dbReference>
<evidence type="ECO:0000259" key="6">
    <source>
        <dbReference type="Pfam" id="PF01368"/>
    </source>
</evidence>
<evidence type="ECO:0000256" key="5">
    <source>
        <dbReference type="ARBA" id="ARBA00022839"/>
    </source>
</evidence>
<evidence type="ECO:0000259" key="8">
    <source>
        <dbReference type="Pfam" id="PF17768"/>
    </source>
</evidence>
<name>A0A0A2C2M3_PROMR</name>
<dbReference type="NCBIfam" id="TIGR00644">
    <property type="entry name" value="recJ"/>
    <property type="match status" value="1"/>
</dbReference>
<dbReference type="EMBL" id="JNAX01000015">
    <property type="protein sequence ID" value="KGG19792.1"/>
    <property type="molecule type" value="Genomic_DNA"/>
</dbReference>
<dbReference type="InterPro" id="IPR041122">
    <property type="entry name" value="RecJ_OB"/>
</dbReference>
<feature type="domain" description="DHHA1" evidence="7">
    <location>
        <begin position="349"/>
        <end position="442"/>
    </location>
</feature>
<proteinExistence type="inferred from homology"/>
<dbReference type="GO" id="GO:0006310">
    <property type="term" value="P:DNA recombination"/>
    <property type="evidence" value="ECO:0007669"/>
    <property type="project" value="InterPro"/>
</dbReference>
<dbReference type="GO" id="GO:0006281">
    <property type="term" value="P:DNA repair"/>
    <property type="evidence" value="ECO:0007669"/>
    <property type="project" value="InterPro"/>
</dbReference>
<evidence type="ECO:0000313" key="10">
    <source>
        <dbReference type="Proteomes" id="UP000030392"/>
    </source>
</evidence>
<organism evidence="9 10">
    <name type="scientific">Prochlorococcus marinus str. PAC1</name>
    <dbReference type="NCBI Taxonomy" id="59924"/>
    <lineage>
        <taxon>Bacteria</taxon>
        <taxon>Bacillati</taxon>
        <taxon>Cyanobacteriota</taxon>
        <taxon>Cyanophyceae</taxon>
        <taxon>Synechococcales</taxon>
        <taxon>Prochlorococcaceae</taxon>
        <taxon>Prochlorococcus</taxon>
    </lineage>
</organism>
<evidence type="ECO:0000256" key="2">
    <source>
        <dbReference type="ARBA" id="ARBA00019841"/>
    </source>
</evidence>
<dbReference type="Pfam" id="PF17768">
    <property type="entry name" value="RecJ_OB"/>
    <property type="match status" value="1"/>
</dbReference>
<keyword evidence="5 9" id="KW-0269">Exonuclease</keyword>
<feature type="domain" description="RecJ OB" evidence="8">
    <location>
        <begin position="458"/>
        <end position="558"/>
    </location>
</feature>
<dbReference type="InterPro" id="IPR003156">
    <property type="entry name" value="DHHA1_dom"/>
</dbReference>
<dbReference type="Pfam" id="PF01368">
    <property type="entry name" value="DHH"/>
    <property type="match status" value="1"/>
</dbReference>
<evidence type="ECO:0000256" key="4">
    <source>
        <dbReference type="ARBA" id="ARBA00022801"/>
    </source>
</evidence>
<keyword evidence="4 9" id="KW-0378">Hydrolase</keyword>
<dbReference type="PANTHER" id="PTHR30255:SF2">
    <property type="entry name" value="SINGLE-STRANDED-DNA-SPECIFIC EXONUCLEASE RECJ"/>
    <property type="match status" value="1"/>
</dbReference>
<dbReference type="AlphaFoldDB" id="A0A0A2C2M3"/>
<keyword evidence="3" id="KW-0540">Nuclease</keyword>
<comment type="similarity">
    <text evidence="1">Belongs to the RecJ family.</text>
</comment>
<dbReference type="GO" id="GO:0003676">
    <property type="term" value="F:nucleic acid binding"/>
    <property type="evidence" value="ECO:0007669"/>
    <property type="project" value="InterPro"/>
</dbReference>